<gene>
    <name evidence="6" type="ORF">HF682_03295</name>
</gene>
<comment type="similarity">
    <text evidence="1">Belongs to the LysR transcriptional regulatory family.</text>
</comment>
<dbReference type="NCBIfam" id="NF009888">
    <property type="entry name" value="PRK13348.1"/>
    <property type="match status" value="1"/>
</dbReference>
<keyword evidence="7" id="KW-1185">Reference proteome</keyword>
<keyword evidence="2" id="KW-0805">Transcription regulation</keyword>
<dbReference type="InterPro" id="IPR050176">
    <property type="entry name" value="LTTR"/>
</dbReference>
<dbReference type="InterPro" id="IPR036390">
    <property type="entry name" value="WH_DNA-bd_sf"/>
</dbReference>
<dbReference type="InterPro" id="IPR017685">
    <property type="entry name" value="ArgP"/>
</dbReference>
<dbReference type="InterPro" id="IPR000847">
    <property type="entry name" value="LysR_HTH_N"/>
</dbReference>
<dbReference type="SUPFAM" id="SSF46785">
    <property type="entry name" value="Winged helix' DNA-binding domain"/>
    <property type="match status" value="1"/>
</dbReference>
<dbReference type="NCBIfam" id="NF002964">
    <property type="entry name" value="PRK03635.1"/>
    <property type="match status" value="1"/>
</dbReference>
<sequence>MQLDQKQCEAFRVAIERGSLEQAATALHVTPSAISQRIRALEASLGRPLLVRSRPCRATPDGQALLQYVQRAALLEADLVARFTEGEEALLTVPVAVNADSVASWFLPAVAPFLIAQRVLLDVTVDDQDHTYQLLQAGLALGCISTEAQPMRGCVAEPLGVMRYRAMASADFMQRWFPDGVSRERLRHAPVMVFNRKDRLQADFLQQHFGLSDQAWPRHYLPASEPFLQAVRLGLGWGMLPEVQVGGLADCNGLHDLLPAHPVDVGLYWHSWKVQSPRLEHLSRTLVQAGQRMLRPL</sequence>
<dbReference type="PANTHER" id="PTHR30579:SF2">
    <property type="entry name" value="HTH-TYPE TRANSCRIPTIONAL REGULATOR ARGP"/>
    <property type="match status" value="1"/>
</dbReference>
<dbReference type="RefSeq" id="WP_168875806.1">
    <property type="nucleotide sequence ID" value="NZ_JABAIM010000001.1"/>
</dbReference>
<dbReference type="Gene3D" id="1.10.10.10">
    <property type="entry name" value="Winged helix-like DNA-binding domain superfamily/Winged helix DNA-binding domain"/>
    <property type="match status" value="1"/>
</dbReference>
<accession>A0A847S4X3</accession>
<evidence type="ECO:0000256" key="3">
    <source>
        <dbReference type="ARBA" id="ARBA00023125"/>
    </source>
</evidence>
<dbReference type="Proteomes" id="UP000587991">
    <property type="component" value="Unassembled WGS sequence"/>
</dbReference>
<dbReference type="EMBL" id="JABAIM010000001">
    <property type="protein sequence ID" value="NLR74177.1"/>
    <property type="molecule type" value="Genomic_DNA"/>
</dbReference>
<reference evidence="6 7" key="1">
    <citation type="submission" date="2020-04" db="EMBL/GenBank/DDBJ databases">
        <title>Draft genome of Leeia sp. IMCC25680.</title>
        <authorList>
            <person name="Song J."/>
            <person name="Cho J.-C."/>
        </authorList>
    </citation>
    <scope>NUCLEOTIDE SEQUENCE [LARGE SCALE GENOMIC DNA]</scope>
    <source>
        <strain evidence="6 7">IMCC25680</strain>
    </source>
</reference>
<dbReference type="Pfam" id="PF00126">
    <property type="entry name" value="HTH_1"/>
    <property type="match status" value="1"/>
</dbReference>
<dbReference type="Gene3D" id="3.40.190.290">
    <property type="match status" value="1"/>
</dbReference>
<dbReference type="PROSITE" id="PS50931">
    <property type="entry name" value="HTH_LYSR"/>
    <property type="match status" value="1"/>
</dbReference>
<organism evidence="6 7">
    <name type="scientific">Leeia aquatica</name>
    <dbReference type="NCBI Taxonomy" id="2725557"/>
    <lineage>
        <taxon>Bacteria</taxon>
        <taxon>Pseudomonadati</taxon>
        <taxon>Pseudomonadota</taxon>
        <taxon>Betaproteobacteria</taxon>
        <taxon>Neisseriales</taxon>
        <taxon>Leeiaceae</taxon>
        <taxon>Leeia</taxon>
    </lineage>
</organism>
<keyword evidence="4" id="KW-0804">Transcription</keyword>
<dbReference type="NCBIfam" id="TIGR03298">
    <property type="entry name" value="argP"/>
    <property type="match status" value="1"/>
</dbReference>
<name>A0A847S4X3_9NEIS</name>
<dbReference type="GO" id="GO:0003700">
    <property type="term" value="F:DNA-binding transcription factor activity"/>
    <property type="evidence" value="ECO:0007669"/>
    <property type="project" value="InterPro"/>
</dbReference>
<protein>
    <submittedName>
        <fullName evidence="6">LysR family transcriptional regulator ArgP</fullName>
    </submittedName>
</protein>
<dbReference type="AlphaFoldDB" id="A0A847S4X3"/>
<dbReference type="SUPFAM" id="SSF53850">
    <property type="entry name" value="Periplasmic binding protein-like II"/>
    <property type="match status" value="1"/>
</dbReference>
<evidence type="ECO:0000313" key="6">
    <source>
        <dbReference type="EMBL" id="NLR74177.1"/>
    </source>
</evidence>
<dbReference type="InterPro" id="IPR036388">
    <property type="entry name" value="WH-like_DNA-bd_sf"/>
</dbReference>
<evidence type="ECO:0000256" key="2">
    <source>
        <dbReference type="ARBA" id="ARBA00023015"/>
    </source>
</evidence>
<dbReference type="InterPro" id="IPR005119">
    <property type="entry name" value="LysR_subst-bd"/>
</dbReference>
<evidence type="ECO:0000259" key="5">
    <source>
        <dbReference type="PROSITE" id="PS50931"/>
    </source>
</evidence>
<evidence type="ECO:0000313" key="7">
    <source>
        <dbReference type="Proteomes" id="UP000587991"/>
    </source>
</evidence>
<feature type="domain" description="HTH lysR-type" evidence="5">
    <location>
        <begin position="3"/>
        <end position="59"/>
    </location>
</feature>
<dbReference type="PANTHER" id="PTHR30579">
    <property type="entry name" value="TRANSCRIPTIONAL REGULATOR"/>
    <property type="match status" value="1"/>
</dbReference>
<keyword evidence="3" id="KW-0238">DNA-binding</keyword>
<proteinExistence type="inferred from homology"/>
<dbReference type="Pfam" id="PF03466">
    <property type="entry name" value="LysR_substrate"/>
    <property type="match status" value="1"/>
</dbReference>
<comment type="caution">
    <text evidence="6">The sequence shown here is derived from an EMBL/GenBank/DDBJ whole genome shotgun (WGS) entry which is preliminary data.</text>
</comment>
<evidence type="ECO:0000256" key="4">
    <source>
        <dbReference type="ARBA" id="ARBA00023163"/>
    </source>
</evidence>
<evidence type="ECO:0000256" key="1">
    <source>
        <dbReference type="ARBA" id="ARBA00009437"/>
    </source>
</evidence>
<dbReference type="GO" id="GO:0003677">
    <property type="term" value="F:DNA binding"/>
    <property type="evidence" value="ECO:0007669"/>
    <property type="project" value="UniProtKB-KW"/>
</dbReference>